<dbReference type="Pfam" id="PF00126">
    <property type="entry name" value="HTH_1"/>
    <property type="match status" value="1"/>
</dbReference>
<dbReference type="Proteomes" id="UP001138793">
    <property type="component" value="Unassembled WGS sequence"/>
</dbReference>
<evidence type="ECO:0000256" key="3">
    <source>
        <dbReference type="ARBA" id="ARBA00023125"/>
    </source>
</evidence>
<dbReference type="EMBL" id="JAGGMB010000001">
    <property type="protein sequence ID" value="MBP2075873.1"/>
    <property type="molecule type" value="Genomic_DNA"/>
</dbReference>
<evidence type="ECO:0000256" key="2">
    <source>
        <dbReference type="ARBA" id="ARBA00023015"/>
    </source>
</evidence>
<dbReference type="InterPro" id="IPR036388">
    <property type="entry name" value="WH-like_DNA-bd_sf"/>
</dbReference>
<reference evidence="6" key="1">
    <citation type="submission" date="2021-03" db="EMBL/GenBank/DDBJ databases">
        <title>Genomic Encyclopedia of Type Strains, Phase IV (KMG-IV): sequencing the most valuable type-strain genomes for metagenomic binning, comparative biology and taxonomic classification.</title>
        <authorList>
            <person name="Goeker M."/>
        </authorList>
    </citation>
    <scope>NUCLEOTIDE SEQUENCE</scope>
    <source>
        <strain evidence="6">DSM 107338</strain>
    </source>
</reference>
<dbReference type="RefSeq" id="WP_149474102.1">
    <property type="nucleotide sequence ID" value="NZ_JAGGMB010000001.1"/>
</dbReference>
<sequence length="297" mass="34509">MDIRTLKYFQVVVKHKQFTRAAEELHISQPSLSNAIKALEKELDCILFERSTRNLTLTEPGKILYRHACKILTYFGSIYKEMNDVKNEGAGILSIGMIESYRYFITPIIYRFKKVYPNIRIKIHEMGPKEIEQALESYDLHIGITSNINKENELKYEPIFQEKYVLITPIDHPFEHLSNNIDITGLKDEMIIHSLEGFEVRNTFIDVCQKAGFTPNYEYEVESLETARSMVEAGLGLAVVPENFITSNSSDKIKLIYLNNLLPERTVYFAYHSERYLLPAIEVFMEIGRTEGHSFFR</sequence>
<dbReference type="InterPro" id="IPR050950">
    <property type="entry name" value="HTH-type_LysR_regulators"/>
</dbReference>
<comment type="caution">
    <text evidence="6">The sequence shown here is derived from an EMBL/GenBank/DDBJ whole genome shotgun (WGS) entry which is preliminary data.</text>
</comment>
<protein>
    <submittedName>
        <fullName evidence="6">DNA-binding transcriptional LysR family regulator</fullName>
    </submittedName>
</protein>
<evidence type="ECO:0000313" key="6">
    <source>
        <dbReference type="EMBL" id="MBP2075873.1"/>
    </source>
</evidence>
<dbReference type="GO" id="GO:0003677">
    <property type="term" value="F:DNA binding"/>
    <property type="evidence" value="ECO:0007669"/>
    <property type="project" value="UniProtKB-KW"/>
</dbReference>
<dbReference type="SUPFAM" id="SSF46785">
    <property type="entry name" value="Winged helix' DNA-binding domain"/>
    <property type="match status" value="1"/>
</dbReference>
<keyword evidence="2" id="KW-0805">Transcription regulation</keyword>
<gene>
    <name evidence="6" type="ORF">J2Z64_000084</name>
</gene>
<feature type="domain" description="HTH lysR-type" evidence="5">
    <location>
        <begin position="1"/>
        <end position="58"/>
    </location>
</feature>
<dbReference type="InterPro" id="IPR005119">
    <property type="entry name" value="LysR_subst-bd"/>
</dbReference>
<name>A0A9X0YNK5_9BACI</name>
<keyword evidence="3 6" id="KW-0238">DNA-binding</keyword>
<evidence type="ECO:0000256" key="4">
    <source>
        <dbReference type="ARBA" id="ARBA00023163"/>
    </source>
</evidence>
<dbReference type="Gene3D" id="1.10.10.10">
    <property type="entry name" value="Winged helix-like DNA-binding domain superfamily/Winged helix DNA-binding domain"/>
    <property type="match status" value="1"/>
</dbReference>
<dbReference type="OrthoDB" id="9803735at2"/>
<evidence type="ECO:0000259" key="5">
    <source>
        <dbReference type="PROSITE" id="PS50931"/>
    </source>
</evidence>
<keyword evidence="4" id="KW-0804">Transcription</keyword>
<evidence type="ECO:0000313" key="7">
    <source>
        <dbReference type="Proteomes" id="UP001138793"/>
    </source>
</evidence>
<dbReference type="Gene3D" id="3.40.190.290">
    <property type="match status" value="1"/>
</dbReference>
<proteinExistence type="inferred from homology"/>
<dbReference type="CDD" id="cd05466">
    <property type="entry name" value="PBP2_LTTR_substrate"/>
    <property type="match status" value="1"/>
</dbReference>
<comment type="similarity">
    <text evidence="1">Belongs to the LysR transcriptional regulatory family.</text>
</comment>
<dbReference type="SUPFAM" id="SSF53850">
    <property type="entry name" value="Periplasmic binding protein-like II"/>
    <property type="match status" value="1"/>
</dbReference>
<dbReference type="GO" id="GO:0003700">
    <property type="term" value="F:DNA-binding transcription factor activity"/>
    <property type="evidence" value="ECO:0007669"/>
    <property type="project" value="InterPro"/>
</dbReference>
<dbReference type="PANTHER" id="PTHR30419">
    <property type="entry name" value="HTH-TYPE TRANSCRIPTIONAL REGULATOR YBHD"/>
    <property type="match status" value="1"/>
</dbReference>
<dbReference type="Pfam" id="PF03466">
    <property type="entry name" value="LysR_substrate"/>
    <property type="match status" value="1"/>
</dbReference>
<dbReference type="InterPro" id="IPR036390">
    <property type="entry name" value="WH_DNA-bd_sf"/>
</dbReference>
<organism evidence="6 7">
    <name type="scientific">Oceanobacillus polygoni</name>
    <dbReference type="NCBI Taxonomy" id="1235259"/>
    <lineage>
        <taxon>Bacteria</taxon>
        <taxon>Bacillati</taxon>
        <taxon>Bacillota</taxon>
        <taxon>Bacilli</taxon>
        <taxon>Bacillales</taxon>
        <taxon>Bacillaceae</taxon>
        <taxon>Oceanobacillus</taxon>
    </lineage>
</organism>
<dbReference type="PROSITE" id="PS50931">
    <property type="entry name" value="HTH_LYSR"/>
    <property type="match status" value="1"/>
</dbReference>
<dbReference type="PRINTS" id="PR00039">
    <property type="entry name" value="HTHLYSR"/>
</dbReference>
<dbReference type="AlphaFoldDB" id="A0A9X0YNK5"/>
<dbReference type="InterPro" id="IPR000847">
    <property type="entry name" value="LysR_HTH_N"/>
</dbReference>
<dbReference type="GO" id="GO:0005829">
    <property type="term" value="C:cytosol"/>
    <property type="evidence" value="ECO:0007669"/>
    <property type="project" value="TreeGrafter"/>
</dbReference>
<dbReference type="FunFam" id="1.10.10.10:FF:000001">
    <property type="entry name" value="LysR family transcriptional regulator"/>
    <property type="match status" value="1"/>
</dbReference>
<evidence type="ECO:0000256" key="1">
    <source>
        <dbReference type="ARBA" id="ARBA00009437"/>
    </source>
</evidence>
<keyword evidence="7" id="KW-1185">Reference proteome</keyword>
<accession>A0A9X0YNK5</accession>